<evidence type="ECO:0000259" key="2">
    <source>
        <dbReference type="PROSITE" id="PS50848"/>
    </source>
</evidence>
<feature type="domain" description="START" evidence="2">
    <location>
        <begin position="153"/>
        <end position="343"/>
    </location>
</feature>
<feature type="region of interest" description="Disordered" evidence="1">
    <location>
        <begin position="109"/>
        <end position="135"/>
    </location>
</feature>
<dbReference type="InterPro" id="IPR023393">
    <property type="entry name" value="START-like_dom_sf"/>
</dbReference>
<dbReference type="PANTHER" id="PTHR19308:SF14">
    <property type="entry name" value="START DOMAIN-CONTAINING PROTEIN"/>
    <property type="match status" value="1"/>
</dbReference>
<dbReference type="SMART" id="SM00234">
    <property type="entry name" value="START"/>
    <property type="match status" value="1"/>
</dbReference>
<keyword evidence="4" id="KW-1185">Reference proteome</keyword>
<dbReference type="SUPFAM" id="SSF55961">
    <property type="entry name" value="Bet v1-like"/>
    <property type="match status" value="1"/>
</dbReference>
<dbReference type="InterPro" id="IPR002913">
    <property type="entry name" value="START_lipid-bd_dom"/>
</dbReference>
<dbReference type="GO" id="GO:0005737">
    <property type="term" value="C:cytoplasm"/>
    <property type="evidence" value="ECO:0007669"/>
    <property type="project" value="UniProtKB-ARBA"/>
</dbReference>
<dbReference type="Gene3D" id="3.30.530.20">
    <property type="match status" value="1"/>
</dbReference>
<accession>A0A9P5SWI8</accession>
<dbReference type="InterPro" id="IPR051213">
    <property type="entry name" value="START_lipid_transfer"/>
</dbReference>
<sequence>MLVLVTPYTLLYFVNELFFHGILDKVHYLFFELIFVLAFRKVLGIPDLTERFFPSTPIHIQAIESVQPLKTHLANTNPARVDIVKATSEISCGGAVTLDSIEKLTVKSTQERQGIESTTTTATTKNEPTPLPPSPFAKELGAMEKKFFDYYNNTEIWEKAYEQTSPSLIQVYQFKGRPMCYKTIAVMDNTAAVVFDTLCDLDARSSWDPMCVEARVVEQVSNPPGTTVQYIRTKAVWPTASRDTVVLGTVRDLGDGRLFAVNSSFEHEAVPERVNEKIVRMQTAVAGHIITSEPDAPNKCRLVQILDADIKGWIPEKVIQMVSTKAVPDGIRNVNKSIPSISPYMESKILSAAEVANRTLTGIENPEQQSNEDSLGSNNETPEIQRNQTKQDQAIHELRKRRDSTSITLSVLSDRLRAVESEIGIGRSSEKRHRSCERRKSQQQGDKGQGSGSKALEKKKTESASAFGVFWEGLKETFGFGASSSSGSPSSTTSSKANKVLVAVIVVAVLGSTAAARFRRR</sequence>
<comment type="caution">
    <text evidence="3">The sequence shown here is derived from an EMBL/GenBank/DDBJ whole genome shotgun (WGS) entry which is preliminary data.</text>
</comment>
<evidence type="ECO:0000256" key="1">
    <source>
        <dbReference type="SAM" id="MobiDB-lite"/>
    </source>
</evidence>
<feature type="region of interest" description="Disordered" evidence="1">
    <location>
        <begin position="363"/>
        <end position="401"/>
    </location>
</feature>
<dbReference type="Pfam" id="PF01852">
    <property type="entry name" value="START"/>
    <property type="match status" value="1"/>
</dbReference>
<dbReference type="AlphaFoldDB" id="A0A9P5SWI8"/>
<protein>
    <submittedName>
        <fullName evidence="3">START domain-containing protein 10</fullName>
    </submittedName>
</protein>
<dbReference type="CDD" id="cd00177">
    <property type="entry name" value="START"/>
    <property type="match status" value="1"/>
</dbReference>
<name>A0A9P5SWI8_9FUNG</name>
<gene>
    <name evidence="3" type="primary">STARD10</name>
    <name evidence="3" type="ORF">BG006_000584</name>
</gene>
<dbReference type="PROSITE" id="PS50848">
    <property type="entry name" value="START"/>
    <property type="match status" value="1"/>
</dbReference>
<proteinExistence type="predicted"/>
<feature type="compositionally biased region" description="Polar residues" evidence="1">
    <location>
        <begin position="363"/>
        <end position="392"/>
    </location>
</feature>
<evidence type="ECO:0000313" key="4">
    <source>
        <dbReference type="Proteomes" id="UP000696485"/>
    </source>
</evidence>
<dbReference type="Proteomes" id="UP000696485">
    <property type="component" value="Unassembled WGS sequence"/>
</dbReference>
<organism evidence="3 4">
    <name type="scientific">Podila minutissima</name>
    <dbReference type="NCBI Taxonomy" id="64525"/>
    <lineage>
        <taxon>Eukaryota</taxon>
        <taxon>Fungi</taxon>
        <taxon>Fungi incertae sedis</taxon>
        <taxon>Mucoromycota</taxon>
        <taxon>Mortierellomycotina</taxon>
        <taxon>Mortierellomycetes</taxon>
        <taxon>Mortierellales</taxon>
        <taxon>Mortierellaceae</taxon>
        <taxon>Podila</taxon>
    </lineage>
</organism>
<dbReference type="PANTHER" id="PTHR19308">
    <property type="entry name" value="PHOSPHATIDYLCHOLINE TRANSFER PROTEIN"/>
    <property type="match status" value="1"/>
</dbReference>
<dbReference type="GO" id="GO:0008289">
    <property type="term" value="F:lipid binding"/>
    <property type="evidence" value="ECO:0007669"/>
    <property type="project" value="InterPro"/>
</dbReference>
<feature type="region of interest" description="Disordered" evidence="1">
    <location>
        <begin position="424"/>
        <end position="459"/>
    </location>
</feature>
<dbReference type="EMBL" id="JAAAUY010000011">
    <property type="protein sequence ID" value="KAF9338004.1"/>
    <property type="molecule type" value="Genomic_DNA"/>
</dbReference>
<evidence type="ECO:0000313" key="3">
    <source>
        <dbReference type="EMBL" id="KAF9338004.1"/>
    </source>
</evidence>
<reference evidence="3" key="1">
    <citation type="journal article" date="2020" name="Fungal Divers.">
        <title>Resolving the Mortierellaceae phylogeny through synthesis of multi-gene phylogenetics and phylogenomics.</title>
        <authorList>
            <person name="Vandepol N."/>
            <person name="Liber J."/>
            <person name="Desiro A."/>
            <person name="Na H."/>
            <person name="Kennedy M."/>
            <person name="Barry K."/>
            <person name="Grigoriev I.V."/>
            <person name="Miller A.N."/>
            <person name="O'Donnell K."/>
            <person name="Stajich J.E."/>
            <person name="Bonito G."/>
        </authorList>
    </citation>
    <scope>NUCLEOTIDE SEQUENCE</scope>
    <source>
        <strain evidence="3">NVP1</strain>
    </source>
</reference>